<dbReference type="EMBL" id="VTPS01000030">
    <property type="protein sequence ID" value="TZE80658.1"/>
    <property type="molecule type" value="Genomic_DNA"/>
</dbReference>
<evidence type="ECO:0000313" key="4">
    <source>
        <dbReference type="Proteomes" id="UP000322976"/>
    </source>
</evidence>
<evidence type="ECO:0000313" key="3">
    <source>
        <dbReference type="EMBL" id="TZE80658.1"/>
    </source>
</evidence>
<name>A0A5D8QBB5_9THEO</name>
<organism evidence="3 4">
    <name type="scientific">Calorimonas adulescens</name>
    <dbReference type="NCBI Taxonomy" id="2606906"/>
    <lineage>
        <taxon>Bacteria</taxon>
        <taxon>Bacillati</taxon>
        <taxon>Bacillota</taxon>
        <taxon>Clostridia</taxon>
        <taxon>Thermoanaerobacterales</taxon>
        <taxon>Thermoanaerobacteraceae</taxon>
        <taxon>Calorimonas</taxon>
    </lineage>
</organism>
<dbReference type="Proteomes" id="UP000322976">
    <property type="component" value="Unassembled WGS sequence"/>
</dbReference>
<dbReference type="AlphaFoldDB" id="A0A5D8QBB5"/>
<proteinExistence type="predicted"/>
<accession>A0A5D8QBB5</accession>
<dbReference type="GO" id="GO:0051607">
    <property type="term" value="P:defense response to virus"/>
    <property type="evidence" value="ECO:0007669"/>
    <property type="project" value="UniProtKB-KW"/>
</dbReference>
<keyword evidence="4" id="KW-1185">Reference proteome</keyword>
<dbReference type="InterPro" id="IPR005537">
    <property type="entry name" value="RAMP_III_fam"/>
</dbReference>
<dbReference type="NCBIfam" id="TIGR01894">
    <property type="entry name" value="cas_TM1795_cmr1"/>
    <property type="match status" value="1"/>
</dbReference>
<gene>
    <name evidence="3" type="primary">cmr1</name>
    <name evidence="3" type="ORF">FWJ32_12680</name>
</gene>
<feature type="domain" description="CRISPR type III-associated protein" evidence="2">
    <location>
        <begin position="8"/>
        <end position="184"/>
    </location>
</feature>
<protein>
    <submittedName>
        <fullName evidence="3">Type III-B CRISPR module RAMP protein Cmr1</fullName>
    </submittedName>
</protein>
<sequence>MQTVIINLRALTPLWTGGYKKQKGMDKINPSNILGWLRYWAEAIERIYNPELKSEPCKITDDDIDRLELIDDVELTNKTLGELGLCNICYVYGTTEWAKRFYMDISTENGKMLNFYNKLIPSGREHKNRSGGWPLKGGYIGEFNITISYLEEETPILPYIIIPVKIISKFASFGGNTSNGNGAVCEVENNNNFGRAIIEKFFSDNRKIDYSNKSQVPNLLDMFFIRVRFHARFDMLVNLIKKQCNNKVIRDDNKVNKNDLKECFENGFFPIAPLIKNYLRYEAFRLVPKLDENIFGVVKDNGKTRIKSKINISHAYRIDNNDKWELRIWGWLPCNIDGVKGYKRQELIGELCDDVNKYFDELNLAVDTVIVEPRSDFDSFLQKLLE</sequence>
<reference evidence="3 4" key="1">
    <citation type="submission" date="2019-08" db="EMBL/GenBank/DDBJ databases">
        <title>Calorimonas adulescens gen. nov., sp. nov., an anaerobic thermophilic bacterium from Sakhalin hot spring.</title>
        <authorList>
            <person name="Khomyakova M.A."/>
            <person name="Merkel A.Y."/>
            <person name="Novikov A."/>
            <person name="Bonch-Osmolovskaya E.A."/>
            <person name="Slobodkin A.I."/>
        </authorList>
    </citation>
    <scope>NUCLEOTIDE SEQUENCE [LARGE SCALE GENOMIC DNA]</scope>
    <source>
        <strain evidence="3 4">A05MB</strain>
    </source>
</reference>
<keyword evidence="1" id="KW-0051">Antiviral defense</keyword>
<evidence type="ECO:0000259" key="2">
    <source>
        <dbReference type="Pfam" id="PF03787"/>
    </source>
</evidence>
<evidence type="ECO:0000256" key="1">
    <source>
        <dbReference type="ARBA" id="ARBA00023118"/>
    </source>
</evidence>
<dbReference type="InterPro" id="IPR007522">
    <property type="entry name" value="CRISPR-assoc_prot_TM1795"/>
</dbReference>
<dbReference type="RefSeq" id="WP_149546333.1">
    <property type="nucleotide sequence ID" value="NZ_VTPS01000030.1"/>
</dbReference>
<dbReference type="Pfam" id="PF03787">
    <property type="entry name" value="RAMPs"/>
    <property type="match status" value="1"/>
</dbReference>
<comment type="caution">
    <text evidence="3">The sequence shown here is derived from an EMBL/GenBank/DDBJ whole genome shotgun (WGS) entry which is preliminary data.</text>
</comment>